<dbReference type="EMBL" id="BAAAZC010000011">
    <property type="protein sequence ID" value="GAA3969337.1"/>
    <property type="molecule type" value="Genomic_DNA"/>
</dbReference>
<dbReference type="PANTHER" id="PTHR42978">
    <property type="entry name" value="QUORUM-QUENCHING LACTONASE YTNP-RELATED-RELATED"/>
    <property type="match status" value="1"/>
</dbReference>
<organism evidence="6 7">
    <name type="scientific">Mucilaginibacter dorajii</name>
    <dbReference type="NCBI Taxonomy" id="692994"/>
    <lineage>
        <taxon>Bacteria</taxon>
        <taxon>Pseudomonadati</taxon>
        <taxon>Bacteroidota</taxon>
        <taxon>Sphingobacteriia</taxon>
        <taxon>Sphingobacteriales</taxon>
        <taxon>Sphingobacteriaceae</taxon>
        <taxon>Mucilaginibacter</taxon>
    </lineage>
</organism>
<dbReference type="Gene3D" id="3.60.15.10">
    <property type="entry name" value="Ribonuclease Z/Hydroxyacylglutathione hydrolase-like"/>
    <property type="match status" value="1"/>
</dbReference>
<dbReference type="InterPro" id="IPR051013">
    <property type="entry name" value="MBL_superfamily_lactonases"/>
</dbReference>
<evidence type="ECO:0000256" key="3">
    <source>
        <dbReference type="ARBA" id="ARBA00022801"/>
    </source>
</evidence>
<keyword evidence="2" id="KW-0479">Metal-binding</keyword>
<reference evidence="7" key="1">
    <citation type="journal article" date="2019" name="Int. J. Syst. Evol. Microbiol.">
        <title>The Global Catalogue of Microorganisms (GCM) 10K type strain sequencing project: providing services to taxonomists for standard genome sequencing and annotation.</title>
        <authorList>
            <consortium name="The Broad Institute Genomics Platform"/>
            <consortium name="The Broad Institute Genome Sequencing Center for Infectious Disease"/>
            <person name="Wu L."/>
            <person name="Ma J."/>
        </authorList>
    </citation>
    <scope>NUCLEOTIDE SEQUENCE [LARGE SCALE GENOMIC DNA]</scope>
    <source>
        <strain evidence="7">JCM 16601</strain>
    </source>
</reference>
<evidence type="ECO:0000259" key="5">
    <source>
        <dbReference type="SMART" id="SM00849"/>
    </source>
</evidence>
<feature type="domain" description="Metallo-beta-lactamase" evidence="5">
    <location>
        <begin position="39"/>
        <end position="235"/>
    </location>
</feature>
<dbReference type="SUPFAM" id="SSF56281">
    <property type="entry name" value="Metallo-hydrolase/oxidoreductase"/>
    <property type="match status" value="1"/>
</dbReference>
<dbReference type="Proteomes" id="UP001500742">
    <property type="component" value="Unassembled WGS sequence"/>
</dbReference>
<sequence>MEIFALGEGSYSVDSTKKFIPFNPETDNFRERPGSLFIHVNPFLIKTDHDLIVLDTGLGFKDTRDELIIHQNIRNAGFDPDEVTLVLMSHLHYDHSGGLVVERNGKLEPSFPQARHVIQKGEWEFGITGKSSSYHKEIFEALQNTIDITFVEGSGELIPGIRYELSGGHCPNHQVFWIDIEGTKVLFGGDELPEPEQLIRKFIAKYDMDGRKAMQLRQEYGKLASQEGWTCLFYHSKSFAIGKVSSDDEGEHFTVSPA</sequence>
<dbReference type="SMART" id="SM00849">
    <property type="entry name" value="Lactamase_B"/>
    <property type="match status" value="1"/>
</dbReference>
<keyword evidence="3" id="KW-0378">Hydrolase</keyword>
<gene>
    <name evidence="6" type="ORF">GCM10022210_17840</name>
</gene>
<dbReference type="InterPro" id="IPR036866">
    <property type="entry name" value="RibonucZ/Hydroxyglut_hydro"/>
</dbReference>
<evidence type="ECO:0000256" key="4">
    <source>
        <dbReference type="ARBA" id="ARBA00022833"/>
    </source>
</evidence>
<accession>A0ABP7PPZ6</accession>
<comment type="caution">
    <text evidence="6">The sequence shown here is derived from an EMBL/GenBank/DDBJ whole genome shotgun (WGS) entry which is preliminary data.</text>
</comment>
<dbReference type="Pfam" id="PF00753">
    <property type="entry name" value="Lactamase_B"/>
    <property type="match status" value="1"/>
</dbReference>
<evidence type="ECO:0000256" key="2">
    <source>
        <dbReference type="ARBA" id="ARBA00022723"/>
    </source>
</evidence>
<comment type="similarity">
    <text evidence="1">Belongs to the metallo-beta-lactamase superfamily.</text>
</comment>
<dbReference type="InterPro" id="IPR001279">
    <property type="entry name" value="Metallo-B-lactamas"/>
</dbReference>
<evidence type="ECO:0000313" key="7">
    <source>
        <dbReference type="Proteomes" id="UP001500742"/>
    </source>
</evidence>
<evidence type="ECO:0000256" key="1">
    <source>
        <dbReference type="ARBA" id="ARBA00007749"/>
    </source>
</evidence>
<evidence type="ECO:0000313" key="6">
    <source>
        <dbReference type="EMBL" id="GAA3969337.1"/>
    </source>
</evidence>
<protein>
    <submittedName>
        <fullName evidence="6">MBL fold metallo-hydrolase</fullName>
    </submittedName>
</protein>
<name>A0ABP7PPZ6_9SPHI</name>
<keyword evidence="4" id="KW-0862">Zinc</keyword>
<proteinExistence type="inferred from homology"/>
<dbReference type="RefSeq" id="WP_259095925.1">
    <property type="nucleotide sequence ID" value="NZ_BAAAZC010000011.1"/>
</dbReference>
<keyword evidence="7" id="KW-1185">Reference proteome</keyword>